<evidence type="ECO:0000256" key="8">
    <source>
        <dbReference type="ARBA" id="ARBA00023163"/>
    </source>
</evidence>
<dbReference type="GO" id="GO:0006355">
    <property type="term" value="P:regulation of DNA-templated transcription"/>
    <property type="evidence" value="ECO:0007669"/>
    <property type="project" value="InterPro"/>
</dbReference>
<feature type="compositionally biased region" description="Low complexity" evidence="12">
    <location>
        <begin position="459"/>
        <end position="477"/>
    </location>
</feature>
<evidence type="ECO:0000256" key="11">
    <source>
        <dbReference type="SAM" id="Coils"/>
    </source>
</evidence>
<organism evidence="15 16">
    <name type="scientific">Pichia kluyveri</name>
    <name type="common">Yeast</name>
    <dbReference type="NCBI Taxonomy" id="36015"/>
    <lineage>
        <taxon>Eukaryota</taxon>
        <taxon>Fungi</taxon>
        <taxon>Dikarya</taxon>
        <taxon>Ascomycota</taxon>
        <taxon>Saccharomycotina</taxon>
        <taxon>Pichiomycetes</taxon>
        <taxon>Pichiales</taxon>
        <taxon>Pichiaceae</taxon>
        <taxon>Pichia</taxon>
    </lineage>
</organism>
<keyword evidence="6" id="KW-0597">Phosphoprotein</keyword>
<evidence type="ECO:0000256" key="4">
    <source>
        <dbReference type="ARBA" id="ARBA00022490"/>
    </source>
</evidence>
<feature type="compositionally biased region" description="Low complexity" evidence="12">
    <location>
        <begin position="394"/>
        <end position="408"/>
    </location>
</feature>
<dbReference type="InterPro" id="IPR040168">
    <property type="entry name" value="Not2/3/5"/>
</dbReference>
<feature type="coiled-coil region" evidence="11">
    <location>
        <begin position="118"/>
        <end position="159"/>
    </location>
</feature>
<keyword evidence="16" id="KW-1185">Reference proteome</keyword>
<feature type="region of interest" description="Disordered" evidence="12">
    <location>
        <begin position="394"/>
        <end position="477"/>
    </location>
</feature>
<evidence type="ECO:0000313" key="15">
    <source>
        <dbReference type="EMBL" id="GMM46932.1"/>
    </source>
</evidence>
<evidence type="ECO:0000259" key="14">
    <source>
        <dbReference type="Pfam" id="PF04153"/>
    </source>
</evidence>
<comment type="subcellular location">
    <subcellularLocation>
        <location evidence="2 10">Cytoplasm</location>
    </subcellularLocation>
    <subcellularLocation>
        <location evidence="1 10">Nucleus</location>
    </subcellularLocation>
</comment>
<comment type="function">
    <text evidence="10">Acts as component of the CCR4-NOT core complex, which in the nucleus seems to be a general transcription factor, and in the cytoplasm the major mRNA deadenylase involved in mRNA turnover. The NOT protein subcomplex negatively regulates the basal and activated transcription of many genes. Preferentially affects TC-type TATA element-dependent transcription. Could directly or indirectly inhibit component(s) of the general transcription machinery.</text>
</comment>
<dbReference type="InterPro" id="IPR007207">
    <property type="entry name" value="Not_N"/>
</dbReference>
<name>A0AAV5R7C7_PICKL</name>
<feature type="compositionally biased region" description="Polar residues" evidence="12">
    <location>
        <begin position="409"/>
        <end position="426"/>
    </location>
</feature>
<evidence type="ECO:0000256" key="6">
    <source>
        <dbReference type="ARBA" id="ARBA00022553"/>
    </source>
</evidence>
<evidence type="ECO:0000259" key="13">
    <source>
        <dbReference type="Pfam" id="PF04065"/>
    </source>
</evidence>
<keyword evidence="5 10" id="KW-0678">Repressor</keyword>
<comment type="similarity">
    <text evidence="3 10">Belongs to the CNOT2/3/5 family.</text>
</comment>
<evidence type="ECO:0000256" key="2">
    <source>
        <dbReference type="ARBA" id="ARBA00004496"/>
    </source>
</evidence>
<protein>
    <recommendedName>
        <fullName evidence="10">General negative regulator of transcription subunit</fullName>
    </recommendedName>
</protein>
<dbReference type="EMBL" id="BTGB01000005">
    <property type="protein sequence ID" value="GMM46932.1"/>
    <property type="molecule type" value="Genomic_DNA"/>
</dbReference>
<evidence type="ECO:0000256" key="9">
    <source>
        <dbReference type="ARBA" id="ARBA00023242"/>
    </source>
</evidence>
<feature type="region of interest" description="Disordered" evidence="12">
    <location>
        <begin position="250"/>
        <end position="288"/>
    </location>
</feature>
<keyword evidence="11" id="KW-0175">Coiled coil</keyword>
<dbReference type="PANTHER" id="PTHR23326">
    <property type="entry name" value="CCR4 NOT-RELATED"/>
    <property type="match status" value="1"/>
</dbReference>
<evidence type="ECO:0000256" key="7">
    <source>
        <dbReference type="ARBA" id="ARBA00023015"/>
    </source>
</evidence>
<comment type="caution">
    <text evidence="15">The sequence shown here is derived from an EMBL/GenBank/DDBJ whole genome shotgun (WGS) entry which is preliminary data.</text>
</comment>
<accession>A0AAV5R7C7</accession>
<keyword evidence="8 10" id="KW-0804">Transcription</keyword>
<proteinExistence type="inferred from homology"/>
<keyword evidence="4 10" id="KW-0963">Cytoplasm</keyword>
<dbReference type="Gene3D" id="2.30.30.1020">
    <property type="entry name" value="CCR4-NOT complex subunit 2/3/5, C-terminal domain"/>
    <property type="match status" value="1"/>
</dbReference>
<dbReference type="InterPro" id="IPR007282">
    <property type="entry name" value="NOT2/3/5_C"/>
</dbReference>
<evidence type="ECO:0000313" key="16">
    <source>
        <dbReference type="Proteomes" id="UP001378960"/>
    </source>
</evidence>
<dbReference type="Proteomes" id="UP001378960">
    <property type="component" value="Unassembled WGS sequence"/>
</dbReference>
<reference evidence="15 16" key="1">
    <citation type="journal article" date="2023" name="Elife">
        <title>Identification of key yeast species and microbe-microbe interactions impacting larval growth of Drosophila in the wild.</title>
        <authorList>
            <person name="Mure A."/>
            <person name="Sugiura Y."/>
            <person name="Maeda R."/>
            <person name="Honda K."/>
            <person name="Sakurai N."/>
            <person name="Takahashi Y."/>
            <person name="Watada M."/>
            <person name="Katoh T."/>
            <person name="Gotoh A."/>
            <person name="Gotoh Y."/>
            <person name="Taniguchi I."/>
            <person name="Nakamura K."/>
            <person name="Hayashi T."/>
            <person name="Katayama T."/>
            <person name="Uemura T."/>
            <person name="Hattori Y."/>
        </authorList>
    </citation>
    <scope>NUCLEOTIDE SEQUENCE [LARGE SCALE GENOMIC DNA]</scope>
    <source>
        <strain evidence="15 16">PK-24</strain>
    </source>
</reference>
<dbReference type="InterPro" id="IPR038635">
    <property type="entry name" value="CCR4-NOT_su2/3/5_C_sf"/>
</dbReference>
<evidence type="ECO:0000256" key="3">
    <source>
        <dbReference type="ARBA" id="ARBA00007682"/>
    </source>
</evidence>
<dbReference type="GO" id="GO:0005634">
    <property type="term" value="C:nucleus"/>
    <property type="evidence" value="ECO:0007669"/>
    <property type="project" value="UniProtKB-SubCell"/>
</dbReference>
<gene>
    <name evidence="15" type="ORF">DAPK24_035070</name>
</gene>
<dbReference type="AlphaFoldDB" id="A0AAV5R7C7"/>
<feature type="domain" description="NOT2/NOT3/NOT5 C-terminal" evidence="14">
    <location>
        <begin position="587"/>
        <end position="732"/>
    </location>
</feature>
<dbReference type="PIRSF" id="PIRSF005290">
    <property type="entry name" value="NOT_su_3_5"/>
    <property type="match status" value="1"/>
</dbReference>
<sequence>MSQRKLLQEIDRVFKKVKEGLEVFDFIYTKLQDTDNQSQKEKFESDLKKEIKRLQRFREQIKNWMSGTEVKDKKPLIEHRKLIEREMERFKEVEKMMKTKAFSNEALASTNEIIDPRMKEKMETAEFIQNNIEELQRQMESVEAEIDNIMSTLKKKKSDSAKQSQILQLQKILERHQWHITMLESILRHLENDNLDVDQINDIRDDIEYYVESNQDPNFIEDDTFYDVLGLDDIEDSFAVIPVDDSDITSRSHSVNDAMINDAMKDKEKEKEKEKERLEKEKERERERLEKEKLKKEKEKEKEKEKLKSSIDTEYAKPSASNVLLNGNLKVATPIGTPKLKYASAVLSGIKKSNPSTPSNVPIQLSSTPLQASVQTPTPISYATLASAVQSAHKSQAQAQAQAQANSQTHTPQPTSKGLSPSTVNKTTVTTTTTTTTTTVTTTTQNPSTNSGNKESYDSNTGITSSTLSSTTNSSVENNQLSQIDLNNIESIASFRSKKILNNNSFKLPHINGIEESLSFLNSDNYNNLPSGIDSYLKSLEVAKDRIFKFKKPDELHVPSKKSQPPPMICEFKLPKLEDISIFLENSLLNCPDSFDSDKPHNYIPCNPYVTQPSFPIDPLPEIVGSTKLLKNVSLDTLFYGFYYNNLRSPSMLTSFHNLKHNDDDDYLQIIIAKELHRRGWNYKASTHTWFTKDNDDGLSNGDSSITHWKTFDYKDTWMVRRNPNFQIDVSDIETGYY</sequence>
<keyword evidence="7 10" id="KW-0805">Transcription regulation</keyword>
<feature type="domain" description="CCR4-Not complex component Not N-terminal" evidence="13">
    <location>
        <begin position="2"/>
        <end position="231"/>
    </location>
</feature>
<evidence type="ECO:0000256" key="1">
    <source>
        <dbReference type="ARBA" id="ARBA00004123"/>
    </source>
</evidence>
<evidence type="ECO:0000256" key="5">
    <source>
        <dbReference type="ARBA" id="ARBA00022491"/>
    </source>
</evidence>
<dbReference type="GO" id="GO:0030015">
    <property type="term" value="C:CCR4-NOT core complex"/>
    <property type="evidence" value="ECO:0007669"/>
    <property type="project" value="UniProtKB-UniRule"/>
</dbReference>
<dbReference type="Pfam" id="PF04153">
    <property type="entry name" value="NOT2_3_5_C"/>
    <property type="match status" value="1"/>
</dbReference>
<dbReference type="GO" id="GO:0000932">
    <property type="term" value="C:P-body"/>
    <property type="evidence" value="ECO:0007669"/>
    <property type="project" value="UniProtKB-UniRule"/>
</dbReference>
<feature type="compositionally biased region" description="Basic and acidic residues" evidence="12">
    <location>
        <begin position="263"/>
        <end position="288"/>
    </location>
</feature>
<keyword evidence="10" id="KW-0010">Activator</keyword>
<dbReference type="Pfam" id="PF04065">
    <property type="entry name" value="Not3"/>
    <property type="match status" value="1"/>
</dbReference>
<evidence type="ECO:0000256" key="12">
    <source>
        <dbReference type="SAM" id="MobiDB-lite"/>
    </source>
</evidence>
<feature type="compositionally biased region" description="Polar residues" evidence="12">
    <location>
        <begin position="445"/>
        <end position="454"/>
    </location>
</feature>
<feature type="compositionally biased region" description="Low complexity" evidence="12">
    <location>
        <begin position="427"/>
        <end position="444"/>
    </location>
</feature>
<evidence type="ECO:0000256" key="10">
    <source>
        <dbReference type="PIRNR" id="PIRNR005290"/>
    </source>
</evidence>
<dbReference type="GO" id="GO:0000289">
    <property type="term" value="P:nuclear-transcribed mRNA poly(A) tail shortening"/>
    <property type="evidence" value="ECO:0007669"/>
    <property type="project" value="UniProtKB-ARBA"/>
</dbReference>
<keyword evidence="9 10" id="KW-0539">Nucleus</keyword>
<dbReference type="InterPro" id="IPR012270">
    <property type="entry name" value="CCR4-NOT_su3/5"/>
</dbReference>